<dbReference type="InterPro" id="IPR027417">
    <property type="entry name" value="P-loop_NTPase"/>
</dbReference>
<dbReference type="Proteomes" id="UP001220010">
    <property type="component" value="Unassembled WGS sequence"/>
</dbReference>
<dbReference type="PANTHER" id="PTHR42711:SF5">
    <property type="entry name" value="ABC TRANSPORTER ATP-BINDING PROTEIN NATA"/>
    <property type="match status" value="1"/>
</dbReference>
<accession>A0ABT5X4N3</accession>
<dbReference type="SUPFAM" id="SSF52540">
    <property type="entry name" value="P-loop containing nucleoside triphosphate hydrolases"/>
    <property type="match status" value="1"/>
</dbReference>
<dbReference type="InterPro" id="IPR003593">
    <property type="entry name" value="AAA+_ATPase"/>
</dbReference>
<comment type="similarity">
    <text evidence="1">Belongs to the ABC transporter superfamily.</text>
</comment>
<reference evidence="6 7" key="1">
    <citation type="submission" date="2023-03" db="EMBL/GenBank/DDBJ databases">
        <title>WGS of Methanotrichaceae archaeon Mx.</title>
        <authorList>
            <person name="Sorokin D.Y."/>
            <person name="Merkel A.Y."/>
        </authorList>
    </citation>
    <scope>NUCLEOTIDE SEQUENCE [LARGE SCALE GENOMIC DNA]</scope>
    <source>
        <strain evidence="6 7">Mx</strain>
    </source>
</reference>
<proteinExistence type="inferred from homology"/>
<protein>
    <submittedName>
        <fullName evidence="6">ABC transporter ATP-binding protein</fullName>
    </submittedName>
</protein>
<evidence type="ECO:0000256" key="1">
    <source>
        <dbReference type="ARBA" id="ARBA00005417"/>
    </source>
</evidence>
<keyword evidence="2" id="KW-0813">Transport</keyword>
<evidence type="ECO:0000313" key="6">
    <source>
        <dbReference type="EMBL" id="MDF0589625.1"/>
    </source>
</evidence>
<sequence>MKAIEVRGLTKRFGSLTAVEDVSFEVEEGEVLGLLGPNGSGKTTTIRMLVGLSRPSEGDARVLGFDLSSGIHKAKRGIGVVPDSSNLYEELSARDNLLFMAKLYGVPKGVREERTEELLRAFGLFERRNDRFGTFSRGMKRSLTIAAALVHDPKLLFLDEPTVGLDVVAARSLRDLISDLHHRGLTIVLTTHYLEEADRLCDRIVILVKGRVVAVDTPRELKRSAEEGSVIEATFRGATSDHSADLSARLPGSKVVVLDGTRLKILGGDPTRVLEELVGFSRSHDLGLEAVNSMRPSLEDAFVSITGLSPAVMAKEKGGR</sequence>
<organism evidence="6 7">
    <name type="scientific">Candidatus Methanocrinis natronophilus</name>
    <dbReference type="NCBI Taxonomy" id="3033396"/>
    <lineage>
        <taxon>Archaea</taxon>
        <taxon>Methanobacteriati</taxon>
        <taxon>Methanobacteriota</taxon>
        <taxon>Stenosarchaea group</taxon>
        <taxon>Methanomicrobia</taxon>
        <taxon>Methanotrichales</taxon>
        <taxon>Methanotrichaceae</taxon>
        <taxon>Methanocrinis</taxon>
    </lineage>
</organism>
<evidence type="ECO:0000256" key="3">
    <source>
        <dbReference type="ARBA" id="ARBA00022741"/>
    </source>
</evidence>
<gene>
    <name evidence="6" type="ORF">P0O15_00310</name>
</gene>
<dbReference type="EMBL" id="JARFPK010000001">
    <property type="protein sequence ID" value="MDF0589625.1"/>
    <property type="molecule type" value="Genomic_DNA"/>
</dbReference>
<dbReference type="PANTHER" id="PTHR42711">
    <property type="entry name" value="ABC TRANSPORTER ATP-BINDING PROTEIN"/>
    <property type="match status" value="1"/>
</dbReference>
<dbReference type="RefSeq" id="WP_316965385.1">
    <property type="nucleotide sequence ID" value="NZ_JARFPK010000001.1"/>
</dbReference>
<feature type="domain" description="ABC transporter" evidence="5">
    <location>
        <begin position="4"/>
        <end position="234"/>
    </location>
</feature>
<evidence type="ECO:0000256" key="2">
    <source>
        <dbReference type="ARBA" id="ARBA00022448"/>
    </source>
</evidence>
<dbReference type="PROSITE" id="PS50893">
    <property type="entry name" value="ABC_TRANSPORTER_2"/>
    <property type="match status" value="1"/>
</dbReference>
<name>A0ABT5X4N3_9EURY</name>
<dbReference type="InterPro" id="IPR003439">
    <property type="entry name" value="ABC_transporter-like_ATP-bd"/>
</dbReference>
<dbReference type="SMART" id="SM00382">
    <property type="entry name" value="AAA"/>
    <property type="match status" value="1"/>
</dbReference>
<comment type="caution">
    <text evidence="6">The sequence shown here is derived from an EMBL/GenBank/DDBJ whole genome shotgun (WGS) entry which is preliminary data.</text>
</comment>
<dbReference type="Gene3D" id="3.40.50.300">
    <property type="entry name" value="P-loop containing nucleotide triphosphate hydrolases"/>
    <property type="match status" value="1"/>
</dbReference>
<evidence type="ECO:0000256" key="4">
    <source>
        <dbReference type="ARBA" id="ARBA00022840"/>
    </source>
</evidence>
<dbReference type="Pfam" id="PF00005">
    <property type="entry name" value="ABC_tran"/>
    <property type="match status" value="1"/>
</dbReference>
<dbReference type="GO" id="GO:0005524">
    <property type="term" value="F:ATP binding"/>
    <property type="evidence" value="ECO:0007669"/>
    <property type="project" value="UniProtKB-KW"/>
</dbReference>
<keyword evidence="4 6" id="KW-0067">ATP-binding</keyword>
<keyword evidence="7" id="KW-1185">Reference proteome</keyword>
<evidence type="ECO:0000313" key="7">
    <source>
        <dbReference type="Proteomes" id="UP001220010"/>
    </source>
</evidence>
<dbReference type="InterPro" id="IPR050763">
    <property type="entry name" value="ABC_transporter_ATP-binding"/>
</dbReference>
<keyword evidence="3" id="KW-0547">Nucleotide-binding</keyword>
<evidence type="ECO:0000259" key="5">
    <source>
        <dbReference type="PROSITE" id="PS50893"/>
    </source>
</evidence>